<organism evidence="5 6">
    <name type="scientific">Chondromyces crocatus</name>
    <dbReference type="NCBI Taxonomy" id="52"/>
    <lineage>
        <taxon>Bacteria</taxon>
        <taxon>Pseudomonadati</taxon>
        <taxon>Myxococcota</taxon>
        <taxon>Polyangia</taxon>
        <taxon>Polyangiales</taxon>
        <taxon>Polyangiaceae</taxon>
        <taxon>Chondromyces</taxon>
    </lineage>
</organism>
<evidence type="ECO:0000313" key="6">
    <source>
        <dbReference type="Proteomes" id="UP000067626"/>
    </source>
</evidence>
<dbReference type="Proteomes" id="UP000067626">
    <property type="component" value="Chromosome"/>
</dbReference>
<dbReference type="PANTHER" id="PTHR46901:SF2">
    <property type="entry name" value="GH04942P"/>
    <property type="match status" value="1"/>
</dbReference>
<evidence type="ECO:0000256" key="1">
    <source>
        <dbReference type="SAM" id="MobiDB-lite"/>
    </source>
</evidence>
<evidence type="ECO:0000256" key="3">
    <source>
        <dbReference type="SAM" id="SignalP"/>
    </source>
</evidence>
<dbReference type="InterPro" id="IPR024038">
    <property type="entry name" value="MYXO-CTERM"/>
</dbReference>
<feature type="region of interest" description="Disordered" evidence="1">
    <location>
        <begin position="179"/>
        <end position="238"/>
    </location>
</feature>
<dbReference type="PANTHER" id="PTHR46901">
    <property type="entry name" value="GH04942P"/>
    <property type="match status" value="1"/>
</dbReference>
<evidence type="ECO:0000256" key="2">
    <source>
        <dbReference type="SAM" id="Phobius"/>
    </source>
</evidence>
<dbReference type="AlphaFoldDB" id="A0A0K1EEJ6"/>
<keyword evidence="3" id="KW-0732">Signal</keyword>
<feature type="transmembrane region" description="Helical" evidence="2">
    <location>
        <begin position="239"/>
        <end position="256"/>
    </location>
</feature>
<dbReference type="InterPro" id="IPR046530">
    <property type="entry name" value="BIM1-like_dom"/>
</dbReference>
<dbReference type="NCBIfam" id="TIGR03901">
    <property type="entry name" value="MYXO-CTERM"/>
    <property type="match status" value="1"/>
</dbReference>
<dbReference type="RefSeq" id="WP_050431240.1">
    <property type="nucleotide sequence ID" value="NZ_CP012159.1"/>
</dbReference>
<dbReference type="Pfam" id="PF20238">
    <property type="entry name" value="BIM1-like_dom"/>
    <property type="match status" value="1"/>
</dbReference>
<protein>
    <recommendedName>
        <fullName evidence="4">Copper acquisition factor BIM1-like domain-containing protein</fullName>
    </recommendedName>
</protein>
<evidence type="ECO:0000259" key="4">
    <source>
        <dbReference type="Pfam" id="PF20238"/>
    </source>
</evidence>
<accession>A0A0K1EEJ6</accession>
<keyword evidence="2" id="KW-1133">Transmembrane helix</keyword>
<feature type="chain" id="PRO_5005459306" description="Copper acquisition factor BIM1-like domain-containing protein" evidence="3">
    <location>
        <begin position="24"/>
        <end position="263"/>
    </location>
</feature>
<proteinExistence type="predicted"/>
<dbReference type="KEGG" id="ccro:CMC5_032440"/>
<feature type="compositionally biased region" description="Gly residues" evidence="1">
    <location>
        <begin position="210"/>
        <end position="220"/>
    </location>
</feature>
<feature type="domain" description="Copper acquisition factor BIM1-like" evidence="4">
    <location>
        <begin position="23"/>
        <end position="175"/>
    </location>
</feature>
<name>A0A0K1EEJ6_CHOCO</name>
<feature type="compositionally biased region" description="Gly residues" evidence="1">
    <location>
        <begin position="179"/>
        <end position="202"/>
    </location>
</feature>
<keyword evidence="2" id="KW-0472">Membrane</keyword>
<dbReference type="EMBL" id="CP012159">
    <property type="protein sequence ID" value="AKT39097.1"/>
    <property type="molecule type" value="Genomic_DNA"/>
</dbReference>
<feature type="signal peptide" evidence="3">
    <location>
        <begin position="1"/>
        <end position="23"/>
    </location>
</feature>
<sequence>MLRQLTGSLAFIAAMSAATVSLAHIELVNPPPRHMGNAQQKDGPCGVANSPRGSTITEYQAGSTVTISWTETINHPGHYRLMFVEDGQAFPNPPNGTTFCTAGQETSPGNGIWCLADNITDRDTSAQGADKNYSATVTLPNTTCNNCTLQLIQWMSEAAAGRELYFKCSDVRLVADGAGGSGGDASSGAGGDGGVGGSGGAGASTSSTSGAGGNGAGGEPNGADPYPESGGCTMGSGQSTASAAALAALGLLTYVGRRRRTRR</sequence>
<dbReference type="NCBIfam" id="NF043005">
    <property type="entry name" value="sce4755_fam"/>
    <property type="match status" value="1"/>
</dbReference>
<dbReference type="Gene3D" id="2.70.50.70">
    <property type="match status" value="1"/>
</dbReference>
<keyword evidence="2" id="KW-0812">Transmembrane</keyword>
<evidence type="ECO:0000313" key="5">
    <source>
        <dbReference type="EMBL" id="AKT39097.1"/>
    </source>
</evidence>
<reference evidence="5 6" key="1">
    <citation type="submission" date="2015-07" db="EMBL/GenBank/DDBJ databases">
        <title>Genome analysis of myxobacterium Chondromyces crocatus Cm c5 reveals a high potential for natural compound synthesis and the genetic basis for the loss of fruiting body formation.</title>
        <authorList>
            <person name="Zaburannyi N."/>
            <person name="Bunk B."/>
            <person name="Maier J."/>
            <person name="Overmann J."/>
            <person name="Mueller R."/>
        </authorList>
    </citation>
    <scope>NUCLEOTIDE SEQUENCE [LARGE SCALE GENOMIC DNA]</scope>
    <source>
        <strain evidence="5 6">Cm c5</strain>
    </source>
</reference>
<gene>
    <name evidence="5" type="ORF">CMC5_032440</name>
</gene>
<keyword evidence="6" id="KW-1185">Reference proteome</keyword>